<evidence type="ECO:0000256" key="3">
    <source>
        <dbReference type="ARBA" id="ARBA00035716"/>
    </source>
</evidence>
<dbReference type="Gene3D" id="3.30.70.1730">
    <property type="match status" value="1"/>
</dbReference>
<accession>A0A834Y522</accession>
<name>A0A834Y522_APHGI</name>
<dbReference type="SUPFAM" id="SSF160369">
    <property type="entry name" value="Ribosomal protein L10-like"/>
    <property type="match status" value="1"/>
</dbReference>
<dbReference type="AlphaFoldDB" id="A0A834Y522"/>
<evidence type="ECO:0000313" key="5">
    <source>
        <dbReference type="Proteomes" id="UP000639338"/>
    </source>
</evidence>
<protein>
    <recommendedName>
        <fullName evidence="2">Large ribosomal subunit protein uL10m</fullName>
    </recommendedName>
    <alternativeName>
        <fullName evidence="3">39S ribosomal protein L10, mitochondrial</fullName>
    </alternativeName>
</protein>
<comment type="caution">
    <text evidence="4">The sequence shown here is derived from an EMBL/GenBank/DDBJ whole genome shotgun (WGS) entry which is preliminary data.</text>
</comment>
<dbReference type="PANTHER" id="PTHR11560">
    <property type="entry name" value="39S RIBOSOMAL PROTEIN L10, MITOCHONDRIAL"/>
    <property type="match status" value="1"/>
</dbReference>
<dbReference type="Proteomes" id="UP000639338">
    <property type="component" value="Unassembled WGS sequence"/>
</dbReference>
<evidence type="ECO:0000313" key="4">
    <source>
        <dbReference type="EMBL" id="KAF7996661.1"/>
    </source>
</evidence>
<proteinExistence type="inferred from homology"/>
<dbReference type="InterPro" id="IPR043141">
    <property type="entry name" value="Ribosomal_uL10-like_sf"/>
</dbReference>
<keyword evidence="5" id="KW-1185">Reference proteome</keyword>
<gene>
    <name evidence="4" type="ORF">HCN44_002307</name>
</gene>
<evidence type="ECO:0000256" key="2">
    <source>
        <dbReference type="ARBA" id="ARBA00035707"/>
    </source>
</evidence>
<organism evidence="4 5">
    <name type="scientific">Aphidius gifuensis</name>
    <name type="common">Parasitoid wasp</name>
    <dbReference type="NCBI Taxonomy" id="684658"/>
    <lineage>
        <taxon>Eukaryota</taxon>
        <taxon>Metazoa</taxon>
        <taxon>Ecdysozoa</taxon>
        <taxon>Arthropoda</taxon>
        <taxon>Hexapoda</taxon>
        <taxon>Insecta</taxon>
        <taxon>Pterygota</taxon>
        <taxon>Neoptera</taxon>
        <taxon>Endopterygota</taxon>
        <taxon>Hymenoptera</taxon>
        <taxon>Apocrita</taxon>
        <taxon>Ichneumonoidea</taxon>
        <taxon>Braconidae</taxon>
        <taxon>Aphidiinae</taxon>
        <taxon>Aphidius</taxon>
    </lineage>
</organism>
<dbReference type="EMBL" id="JACMRX010000001">
    <property type="protein sequence ID" value="KAF7996661.1"/>
    <property type="molecule type" value="Genomic_DNA"/>
</dbReference>
<reference evidence="4 5" key="1">
    <citation type="submission" date="2020-08" db="EMBL/GenBank/DDBJ databases">
        <title>Aphidius gifuensis genome sequencing and assembly.</title>
        <authorList>
            <person name="Du Z."/>
        </authorList>
    </citation>
    <scope>NUCLEOTIDE SEQUENCE [LARGE SCALE GENOMIC DNA]</scope>
    <source>
        <strain evidence="4">YNYX2018</strain>
        <tissue evidence="4">Adults</tissue>
    </source>
</reference>
<evidence type="ECO:0000256" key="1">
    <source>
        <dbReference type="ARBA" id="ARBA00008889"/>
    </source>
</evidence>
<dbReference type="InterPro" id="IPR047865">
    <property type="entry name" value="Ribosomal_uL10_bac_type"/>
</dbReference>
<comment type="similarity">
    <text evidence="1">Belongs to the universal ribosomal protein uL10 family.</text>
</comment>
<dbReference type="OrthoDB" id="360689at2759"/>
<sequence>MFEQKRFRTKINIQKPRIPHFTRRCMEEFVTPYYDPVRPILPVHDLCGNILEKKEKLERKATIHQYEIIIGREVLNWFNNSKMVAFLHKNSMNTESEFEFNVALRRENMYLKYYGIKTMEAGLKGTKYENVLKLWGAPGNIVFSEQPKLDKLLKIMKKTPQVVLMAGILDGVLLNLNDFKKYGTMDLTTAQAGLVQTLRTAGGGDIHAKLNQHQMTFVNRLDQIGESLKDENLPPKETEA</sequence>